<evidence type="ECO:0000313" key="1">
    <source>
        <dbReference type="EMBL" id="AFK51139.1"/>
    </source>
</evidence>
<dbReference type="RefSeq" id="WP_014737389.1">
    <property type="nucleotide sequence ID" value="NC_017954.1"/>
</dbReference>
<dbReference type="InterPro" id="IPR036412">
    <property type="entry name" value="HAD-like_sf"/>
</dbReference>
<reference evidence="1 2" key="1">
    <citation type="journal article" date="2012" name="J. Bacteriol.">
        <title>Complete genome sequence of the hyperthermophilic cellulolytic Crenarchaeon 'Thermogladius cellulolyticus' 1633.</title>
        <authorList>
            <person name="Mardanov A.V."/>
            <person name="Kochetkova T.V."/>
            <person name="Beletsky A.V."/>
            <person name="Bonch-Osmolovskaya E.A."/>
            <person name="Ravin N.V."/>
            <person name="Skryabin K.G."/>
        </authorList>
    </citation>
    <scope>NUCLEOTIDE SEQUENCE [LARGE SCALE GENOMIC DNA]</scope>
    <source>
        <strain evidence="2">DSM 22663 / VKM B-2946 / 1633</strain>
    </source>
</reference>
<evidence type="ECO:0008006" key="3">
    <source>
        <dbReference type="Google" id="ProtNLM"/>
    </source>
</evidence>
<dbReference type="STRING" id="1184251.TCELL_0715"/>
<dbReference type="SUPFAM" id="SSF56784">
    <property type="entry name" value="HAD-like"/>
    <property type="match status" value="1"/>
</dbReference>
<dbReference type="GeneID" id="13013030"/>
<gene>
    <name evidence="1" type="ordered locus">TCELL_0715</name>
</gene>
<dbReference type="eggNOG" id="arCOG02295">
    <property type="taxonomic scope" value="Archaea"/>
</dbReference>
<dbReference type="Gene3D" id="1.10.150.240">
    <property type="entry name" value="Putative phosphatase, domain 2"/>
    <property type="match status" value="1"/>
</dbReference>
<dbReference type="KEGG" id="thg:TCELL_0715"/>
<dbReference type="InterPro" id="IPR023214">
    <property type="entry name" value="HAD_sf"/>
</dbReference>
<dbReference type="HOGENOM" id="CLU_1232719_0_0_2"/>
<organism evidence="1 2">
    <name type="scientific">Thermogladius calderae (strain DSM 22663 / VKM B-2946 / 1633)</name>
    <dbReference type="NCBI Taxonomy" id="1184251"/>
    <lineage>
        <taxon>Archaea</taxon>
        <taxon>Thermoproteota</taxon>
        <taxon>Thermoprotei</taxon>
        <taxon>Desulfurococcales</taxon>
        <taxon>Desulfurococcaceae</taxon>
        <taxon>Thermogladius</taxon>
    </lineage>
</organism>
<sequence length="234" mass="27615">MDPSSVLLALDYDGVLVDSYRGVLDFYMRDLKELIGITREEAEFLLYMEFLGEGVGLMREDWWFKFIPRLTQELFDDLITRYWERRIEKTVVLPGVVESLKKARREGVLIAHVGYRDDIYGLKRERLAYDGLIDLFDEVVVVGEDYPTRHDAIVNLIDRYRPGRVLYVDDKAQNLYVMRNHLPPNVELYKVSFTSLFDFPWRNPGRVFKEFKNIYEVVEYAVGKRERAGRQPLA</sequence>
<dbReference type="Gene3D" id="3.40.50.1000">
    <property type="entry name" value="HAD superfamily/HAD-like"/>
    <property type="match status" value="1"/>
</dbReference>
<accession>I3TEF1</accession>
<dbReference type="Pfam" id="PF00702">
    <property type="entry name" value="Hydrolase"/>
    <property type="match status" value="1"/>
</dbReference>
<dbReference type="InterPro" id="IPR023198">
    <property type="entry name" value="PGP-like_dom2"/>
</dbReference>
<name>I3TEF1_THEC1</name>
<keyword evidence="2" id="KW-1185">Reference proteome</keyword>
<protein>
    <recommendedName>
        <fullName evidence="3">HAD family hydrolase</fullName>
    </recommendedName>
</protein>
<dbReference type="Proteomes" id="UP000005270">
    <property type="component" value="Chromosome"/>
</dbReference>
<proteinExistence type="predicted"/>
<dbReference type="AlphaFoldDB" id="I3TEF1"/>
<dbReference type="InParanoid" id="I3TEF1"/>
<evidence type="ECO:0000313" key="2">
    <source>
        <dbReference type="Proteomes" id="UP000005270"/>
    </source>
</evidence>
<dbReference type="EMBL" id="CP003531">
    <property type="protein sequence ID" value="AFK51139.1"/>
    <property type="molecule type" value="Genomic_DNA"/>
</dbReference>